<organism evidence="1 2">
    <name type="scientific">Candidatus Thalassospirochaeta sargassi</name>
    <dbReference type="NCBI Taxonomy" id="3119039"/>
    <lineage>
        <taxon>Bacteria</taxon>
        <taxon>Pseudomonadati</taxon>
        <taxon>Spirochaetota</taxon>
        <taxon>Spirochaetia</taxon>
        <taxon>Spirochaetales</taxon>
        <taxon>Spirochaetaceae</taxon>
        <taxon>Candidatus Thalassospirochaeta</taxon>
    </lineage>
</organism>
<dbReference type="PROSITE" id="PS51257">
    <property type="entry name" value="PROKAR_LIPOPROTEIN"/>
    <property type="match status" value="1"/>
</dbReference>
<protein>
    <recommendedName>
        <fullName evidence="3">Ferredoxin</fullName>
    </recommendedName>
</protein>
<accession>A0AAJ1I9R3</accession>
<dbReference type="EMBL" id="JAQQAL010000005">
    <property type="protein sequence ID" value="MDC7225322.1"/>
    <property type="molecule type" value="Genomic_DNA"/>
</dbReference>
<name>A0AAJ1I9R3_9SPIO</name>
<dbReference type="AlphaFoldDB" id="A0AAJ1I9R3"/>
<evidence type="ECO:0000313" key="1">
    <source>
        <dbReference type="EMBL" id="MDC7225322.1"/>
    </source>
</evidence>
<evidence type="ECO:0000313" key="2">
    <source>
        <dbReference type="Proteomes" id="UP001221217"/>
    </source>
</evidence>
<proteinExistence type="predicted"/>
<evidence type="ECO:0008006" key="3">
    <source>
        <dbReference type="Google" id="ProtNLM"/>
    </source>
</evidence>
<gene>
    <name evidence="1" type="ORF">PQJ61_01005</name>
</gene>
<sequence>MAGKGQGKGGGGFGIGGSCICSSCGEKIPHQRGVSCIDMKCPSCGKRMIREDLYNKKKGQE</sequence>
<dbReference type="Proteomes" id="UP001221217">
    <property type="component" value="Unassembled WGS sequence"/>
</dbReference>
<comment type="caution">
    <text evidence="1">The sequence shown here is derived from an EMBL/GenBank/DDBJ whole genome shotgun (WGS) entry which is preliminary data.</text>
</comment>
<reference evidence="1 2" key="1">
    <citation type="submission" date="2022-12" db="EMBL/GenBank/DDBJ databases">
        <title>Metagenome assembled genome from gulf of manar.</title>
        <authorList>
            <person name="Kohli P."/>
            <person name="Pk S."/>
            <person name="Venkata Ramana C."/>
            <person name="Sasikala C."/>
        </authorList>
    </citation>
    <scope>NUCLEOTIDE SEQUENCE [LARGE SCALE GENOMIC DNA]</scope>
    <source>
        <strain evidence="1">JB008</strain>
    </source>
</reference>